<dbReference type="SUPFAM" id="SSF52540">
    <property type="entry name" value="P-loop containing nucleoside triphosphate hydrolases"/>
    <property type="match status" value="1"/>
</dbReference>
<keyword evidence="3" id="KW-0547">Nucleotide-binding</keyword>
<evidence type="ECO:0000256" key="3">
    <source>
        <dbReference type="ARBA" id="ARBA00022741"/>
    </source>
</evidence>
<dbReference type="eggNOG" id="KOG0247">
    <property type="taxonomic scope" value="Eukaryota"/>
</dbReference>
<dbReference type="GO" id="GO:0051231">
    <property type="term" value="P:spindle elongation"/>
    <property type="evidence" value="ECO:0007669"/>
    <property type="project" value="TreeGrafter"/>
</dbReference>
<proteinExistence type="inferred from homology"/>
<dbReference type="PANTHER" id="PTHR47969">
    <property type="entry name" value="CHROMOSOME-ASSOCIATED KINESIN KIF4A-RELATED"/>
    <property type="match status" value="1"/>
</dbReference>
<keyword evidence="2" id="KW-0963">Cytoplasm</keyword>
<dbReference type="PROSITE" id="PS00411">
    <property type="entry name" value="KINESIN_MOTOR_1"/>
    <property type="match status" value="1"/>
</dbReference>
<comment type="subcellular location">
    <subcellularLocation>
        <location evidence="1">Cytoplasm</location>
        <location evidence="1">Cytoskeleton</location>
    </subcellularLocation>
</comment>
<dbReference type="EMBL" id="ACPB03003769">
    <property type="status" value="NOT_ANNOTATED_CDS"/>
    <property type="molecule type" value="Genomic_DNA"/>
</dbReference>
<dbReference type="AlphaFoldDB" id="T1HKY9"/>
<dbReference type="GO" id="GO:0007018">
    <property type="term" value="P:microtubule-based movement"/>
    <property type="evidence" value="ECO:0007669"/>
    <property type="project" value="InterPro"/>
</dbReference>
<dbReference type="GO" id="GO:0008017">
    <property type="term" value="F:microtubule binding"/>
    <property type="evidence" value="ECO:0007669"/>
    <property type="project" value="InterPro"/>
</dbReference>
<dbReference type="EnsemblMetazoa" id="RPRC004713-RA">
    <property type="protein sequence ID" value="RPRC004713-PA"/>
    <property type="gene ID" value="RPRC004713"/>
</dbReference>
<dbReference type="PRINTS" id="PR00380">
    <property type="entry name" value="KINESINHEAVY"/>
</dbReference>
<dbReference type="HOGENOM" id="CLU_1192459_0_0_1"/>
<dbReference type="InParanoid" id="T1HKY9"/>
<evidence type="ECO:0000256" key="1">
    <source>
        <dbReference type="ARBA" id="ARBA00004245"/>
    </source>
</evidence>
<dbReference type="Proteomes" id="UP000015103">
    <property type="component" value="Unassembled WGS sequence"/>
</dbReference>
<dbReference type="SMART" id="SM00129">
    <property type="entry name" value="KISc"/>
    <property type="match status" value="1"/>
</dbReference>
<dbReference type="GO" id="GO:0003777">
    <property type="term" value="F:microtubule motor activity"/>
    <property type="evidence" value="ECO:0007669"/>
    <property type="project" value="InterPro"/>
</dbReference>
<evidence type="ECO:0000313" key="9">
    <source>
        <dbReference type="Proteomes" id="UP000015103"/>
    </source>
</evidence>
<keyword evidence="4" id="KW-0067">ATP-binding</keyword>
<keyword evidence="6" id="KW-0206">Cytoskeleton</keyword>
<keyword evidence="5" id="KW-0175">Coiled coil</keyword>
<name>T1HKY9_RHOPR</name>
<dbReference type="PANTHER" id="PTHR47969:SF15">
    <property type="entry name" value="CHROMOSOME-ASSOCIATED KINESIN KIF4A-RELATED"/>
    <property type="match status" value="1"/>
</dbReference>
<dbReference type="InterPro" id="IPR027640">
    <property type="entry name" value="Kinesin-like_fam"/>
</dbReference>
<organism evidence="8 9">
    <name type="scientific">Rhodnius prolixus</name>
    <name type="common">Triatomid bug</name>
    <dbReference type="NCBI Taxonomy" id="13249"/>
    <lineage>
        <taxon>Eukaryota</taxon>
        <taxon>Metazoa</taxon>
        <taxon>Ecdysozoa</taxon>
        <taxon>Arthropoda</taxon>
        <taxon>Hexapoda</taxon>
        <taxon>Insecta</taxon>
        <taxon>Pterygota</taxon>
        <taxon>Neoptera</taxon>
        <taxon>Paraneoptera</taxon>
        <taxon>Hemiptera</taxon>
        <taxon>Heteroptera</taxon>
        <taxon>Panheteroptera</taxon>
        <taxon>Cimicomorpha</taxon>
        <taxon>Reduviidae</taxon>
        <taxon>Triatominae</taxon>
        <taxon>Rhodnius</taxon>
    </lineage>
</organism>
<dbReference type="Gene3D" id="3.40.850.10">
    <property type="entry name" value="Kinesin motor domain"/>
    <property type="match status" value="1"/>
</dbReference>
<dbReference type="Pfam" id="PF00225">
    <property type="entry name" value="Kinesin"/>
    <property type="match status" value="1"/>
</dbReference>
<dbReference type="STRING" id="13249.T1HKY9"/>
<evidence type="ECO:0000256" key="6">
    <source>
        <dbReference type="ARBA" id="ARBA00023212"/>
    </source>
</evidence>
<reference evidence="8" key="1">
    <citation type="submission" date="2015-05" db="UniProtKB">
        <authorList>
            <consortium name="EnsemblMetazoa"/>
        </authorList>
    </citation>
    <scope>IDENTIFICATION</scope>
</reference>
<comment type="caution">
    <text evidence="7">Lacks conserved residue(s) required for the propagation of feature annotation.</text>
</comment>
<sequence length="233" mass="26669">SHCVFSIKIIKRPHQEDGTYYSVSSFTICDLAGAERQKKTRNYGARLKESQNINTSLLVLNRCFNVIRANQSRKEQDKQMVPFRESKLTQLFQHALLGNTGITMITNISQSDELTSETQQVLKSTAVAMKIKAKPFMKKVISKRKSIFADYCSTRIDDLHAITSDTDEGVGSSLGCNNCLEYKKEIELLQQSIAQKDVDIQELKESFKNRIEKIRTECWTKSTQILDETFRQN</sequence>
<keyword evidence="9" id="KW-1185">Reference proteome</keyword>
<evidence type="ECO:0000256" key="4">
    <source>
        <dbReference type="ARBA" id="ARBA00022840"/>
    </source>
</evidence>
<evidence type="ECO:0000256" key="2">
    <source>
        <dbReference type="ARBA" id="ARBA00022490"/>
    </source>
</evidence>
<accession>T1HKY9</accession>
<evidence type="ECO:0000256" key="5">
    <source>
        <dbReference type="ARBA" id="ARBA00023054"/>
    </source>
</evidence>
<dbReference type="InterPro" id="IPR001752">
    <property type="entry name" value="Kinesin_motor_dom"/>
</dbReference>
<dbReference type="GO" id="GO:0007052">
    <property type="term" value="P:mitotic spindle organization"/>
    <property type="evidence" value="ECO:0007669"/>
    <property type="project" value="TreeGrafter"/>
</dbReference>
<protein>
    <submittedName>
        <fullName evidence="8">Kinesin motor domain-containing protein</fullName>
    </submittedName>
</protein>
<dbReference type="InterPro" id="IPR036961">
    <property type="entry name" value="Kinesin_motor_dom_sf"/>
</dbReference>
<dbReference type="VEuPathDB" id="VectorBase:RPRC004713"/>
<evidence type="ECO:0000256" key="7">
    <source>
        <dbReference type="PROSITE-ProRule" id="PRU00283"/>
    </source>
</evidence>
<dbReference type="InterPro" id="IPR019821">
    <property type="entry name" value="Kinesin_motor_CS"/>
</dbReference>
<comment type="similarity">
    <text evidence="7">Belongs to the TRAFAC class myosin-kinesin ATPase superfamily. Kinesin family.</text>
</comment>
<dbReference type="GO" id="GO:0005875">
    <property type="term" value="C:microtubule associated complex"/>
    <property type="evidence" value="ECO:0007669"/>
    <property type="project" value="TreeGrafter"/>
</dbReference>
<dbReference type="InterPro" id="IPR027417">
    <property type="entry name" value="P-loop_NTPase"/>
</dbReference>
<dbReference type="GO" id="GO:0005524">
    <property type="term" value="F:ATP binding"/>
    <property type="evidence" value="ECO:0007669"/>
    <property type="project" value="UniProtKB-KW"/>
</dbReference>
<evidence type="ECO:0000313" key="8">
    <source>
        <dbReference type="EnsemblMetazoa" id="RPRC004713-PA"/>
    </source>
</evidence>
<dbReference type="PROSITE" id="PS50067">
    <property type="entry name" value="KINESIN_MOTOR_2"/>
    <property type="match status" value="1"/>
</dbReference>